<feature type="region of interest" description="Disordered" evidence="1">
    <location>
        <begin position="12"/>
        <end position="90"/>
    </location>
</feature>
<dbReference type="Proteomes" id="UP000266188">
    <property type="component" value="Unassembled WGS sequence"/>
</dbReference>
<dbReference type="OrthoDB" id="5563754at2759"/>
<reference evidence="4" key="1">
    <citation type="submission" date="2017-02" db="EMBL/GenBank/DDBJ databases">
        <authorList>
            <person name="Tafer H."/>
            <person name="Lopandic K."/>
        </authorList>
    </citation>
    <scope>NUCLEOTIDE SEQUENCE [LARGE SCALE GENOMIC DNA]</scope>
    <source>
        <strain evidence="4">CBS 366.77</strain>
    </source>
</reference>
<organism evidence="3 4">
    <name type="scientific">Aspergillus sclerotialis</name>
    <dbReference type="NCBI Taxonomy" id="2070753"/>
    <lineage>
        <taxon>Eukaryota</taxon>
        <taxon>Fungi</taxon>
        <taxon>Dikarya</taxon>
        <taxon>Ascomycota</taxon>
        <taxon>Pezizomycotina</taxon>
        <taxon>Eurotiomycetes</taxon>
        <taxon>Eurotiomycetidae</taxon>
        <taxon>Eurotiales</taxon>
        <taxon>Aspergillaceae</taxon>
        <taxon>Aspergillus</taxon>
        <taxon>Aspergillus subgen. Polypaecilum</taxon>
    </lineage>
</organism>
<name>A0A3A3A6E0_9EURO</name>
<feature type="compositionally biased region" description="Polar residues" evidence="1">
    <location>
        <begin position="578"/>
        <end position="592"/>
    </location>
</feature>
<feature type="region of interest" description="Disordered" evidence="1">
    <location>
        <begin position="955"/>
        <end position="1013"/>
    </location>
</feature>
<evidence type="ECO:0000313" key="4">
    <source>
        <dbReference type="Proteomes" id="UP000266188"/>
    </source>
</evidence>
<dbReference type="STRING" id="2070753.A0A3A3A6E0"/>
<feature type="compositionally biased region" description="Polar residues" evidence="1">
    <location>
        <begin position="744"/>
        <end position="759"/>
    </location>
</feature>
<feature type="region of interest" description="Disordered" evidence="1">
    <location>
        <begin position="571"/>
        <end position="825"/>
    </location>
</feature>
<protein>
    <submittedName>
        <fullName evidence="3">PH domain protein</fullName>
    </submittedName>
</protein>
<dbReference type="SMART" id="SM00233">
    <property type="entry name" value="PH"/>
    <property type="match status" value="1"/>
</dbReference>
<dbReference type="EMBL" id="MVGC01000044">
    <property type="protein sequence ID" value="RJE25555.1"/>
    <property type="molecule type" value="Genomic_DNA"/>
</dbReference>
<feature type="compositionally biased region" description="Polar residues" evidence="1">
    <location>
        <begin position="15"/>
        <end position="39"/>
    </location>
</feature>
<dbReference type="InterPro" id="IPR001849">
    <property type="entry name" value="PH_domain"/>
</dbReference>
<dbReference type="FunFam" id="2.30.29.30:FF:000203">
    <property type="entry name" value="PH domain-containing protein"/>
    <property type="match status" value="1"/>
</dbReference>
<dbReference type="PROSITE" id="PS50003">
    <property type="entry name" value="PH_DOMAIN"/>
    <property type="match status" value="1"/>
</dbReference>
<feature type="compositionally biased region" description="Polar residues" evidence="1">
    <location>
        <begin position="873"/>
        <end position="885"/>
    </location>
</feature>
<feature type="compositionally biased region" description="Polar residues" evidence="1">
    <location>
        <begin position="66"/>
        <end position="80"/>
    </location>
</feature>
<evidence type="ECO:0000256" key="1">
    <source>
        <dbReference type="SAM" id="MobiDB-lite"/>
    </source>
</evidence>
<evidence type="ECO:0000313" key="3">
    <source>
        <dbReference type="EMBL" id="RJE25555.1"/>
    </source>
</evidence>
<evidence type="ECO:0000259" key="2">
    <source>
        <dbReference type="PROSITE" id="PS50003"/>
    </source>
</evidence>
<feature type="region of interest" description="Disordered" evidence="1">
    <location>
        <begin position="465"/>
        <end position="497"/>
    </location>
</feature>
<feature type="compositionally biased region" description="Basic and acidic residues" evidence="1">
    <location>
        <begin position="887"/>
        <end position="900"/>
    </location>
</feature>
<proteinExistence type="predicted"/>
<feature type="domain" description="PH" evidence="2">
    <location>
        <begin position="106"/>
        <end position="224"/>
    </location>
</feature>
<dbReference type="Gene3D" id="2.30.29.30">
    <property type="entry name" value="Pleckstrin-homology domain (PH domain)/Phosphotyrosine-binding domain (PTB)"/>
    <property type="match status" value="1"/>
</dbReference>
<feature type="compositionally biased region" description="Polar residues" evidence="1">
    <location>
        <begin position="800"/>
        <end position="812"/>
    </location>
</feature>
<feature type="compositionally biased region" description="Polar residues" evidence="1">
    <location>
        <begin position="659"/>
        <end position="683"/>
    </location>
</feature>
<sequence>MGRSRVRSLFSVFRNQDSGQHSRPESASFTVSQSPSRFDTPSPDTPSPQFDASPAGVSGSPPKTGRISSRPESTFFSSVPPSADIGGDTPPELQPIFSLLNSHANKLYHEGYFLKLNDLDTNGRPCPDRQWVECYAQLIGTALTLWDAAALDAAGEDGEVPPTFINLADASIKMIETLPTRNQNVQPLKNVLSVCSAGQNRYLLHFNSFHSLTQWTAAIRLTMFEHTSLYEAYTGSIIAGKGKDLNNIKTILERCRFKHEDWARVRFGAGTPWRRCWFVITPPDEKEFQKMQKSMKKRSAYDRAPRLLMGNIRFYESKKTKRTKPIATISNAYAAYAIYPQSKALIEQSTLVKIEGQITIHSQQESTTEGLVFVMPEVHPAVSGFEILVRFLVPTFDTFSLYGRPTRLIADTNHIKSIMFAFPKHRRYGYLDILDVANLMQTPGSQNWSEEEWRKQMKEATAGRMAAASSRTSSIAGSNSRYRASLPTRNGKGRIGPAKPPYAAAEMWPDFNQSADNIIPETWRDEQEHQHTRVASDTAGLNSAQRMRRTYLAESSPDSSAHDLVQQEREISAPSGLNERSSSDSGGRQQESPPLDGIEEHLQPASPPMPVAMPPAFTHKPGEMPSVRPEPSPDLRKANNRMSNATLDQLAAAGRFKVPSSSPSADYQNNGDMNKSAHQQTAVNGFGGSKLGTIGDFEDAEDERAAPQERPPPVPEHRLSRISASGVPIQIDTTKAVKRKPIPQRQSQQPEIQSPTTEPSFDELRHTVDEDALNKVGSHWPPVQSPGKESHDEESVYDDASTTSPDYASTHESVYSKKSVKSVTRPRMGVLKTVGDAPTSNDVVIGDARYSVKQPQQDNSALPSIDFGPTLSYFPTTGRPSTSDTLKGFDHRRKDSDATERHRRYSPTGAFDRRHSKSPSQDQSRRSMLWQPGMATARSSSPGNGLTPEQYVQQRAANQPTHVHHRASSMTPPPLQRPPSGDWMAHSRSNSQFNAGRDMQPRPHSRGASSTLNYNDISSHLTAREQEHVARMTGSSFFNLSSGNSKQPAPVDPMGLVGAIDAREREKQSMKNGMSNKMVQHAIAQRQHHMLQLQQQQSQALPVDNYSVHPARHSVYNLPTASHTWDALNQPNHANDLRRQSWYGHLGSQTPQSAPIYQQNQMFGQHPGYFGNVNTMHS</sequence>
<dbReference type="Pfam" id="PF00169">
    <property type="entry name" value="PH"/>
    <property type="match status" value="1"/>
</dbReference>
<dbReference type="SUPFAM" id="SSF50729">
    <property type="entry name" value="PH domain-like"/>
    <property type="match status" value="1"/>
</dbReference>
<feature type="region of interest" description="Disordered" evidence="1">
    <location>
        <begin position="872"/>
        <end position="927"/>
    </location>
</feature>
<keyword evidence="4" id="KW-1185">Reference proteome</keyword>
<dbReference type="InterPro" id="IPR058155">
    <property type="entry name" value="Skg3/CAF120-like_PH"/>
</dbReference>
<dbReference type="AlphaFoldDB" id="A0A3A3A6E0"/>
<gene>
    <name evidence="3" type="ORF">PHISCL_02095</name>
</gene>
<comment type="caution">
    <text evidence="3">The sequence shown here is derived from an EMBL/GenBank/DDBJ whole genome shotgun (WGS) entry which is preliminary data.</text>
</comment>
<feature type="compositionally biased region" description="Polar residues" evidence="1">
    <location>
        <begin position="469"/>
        <end position="482"/>
    </location>
</feature>
<dbReference type="InterPro" id="IPR011993">
    <property type="entry name" value="PH-like_dom_sf"/>
</dbReference>
<dbReference type="Pfam" id="PF25381">
    <property type="entry name" value="PH_26"/>
    <property type="match status" value="1"/>
</dbReference>
<accession>A0A3A3A6E0</accession>
<feature type="compositionally biased region" description="Basic and acidic residues" evidence="1">
    <location>
        <begin position="762"/>
        <end position="773"/>
    </location>
</feature>